<dbReference type="KEGG" id="msf:IT882_05405"/>
<keyword evidence="3" id="KW-1185">Reference proteome</keyword>
<feature type="region of interest" description="Disordered" evidence="1">
    <location>
        <begin position="58"/>
        <end position="93"/>
    </location>
</feature>
<evidence type="ECO:0000313" key="3">
    <source>
        <dbReference type="Proteomes" id="UP000594480"/>
    </source>
</evidence>
<dbReference type="AlphaFoldDB" id="A0A7S8RIA1"/>
<organism evidence="2 3">
    <name type="scientific">Microbacterium schleiferi</name>
    <dbReference type="NCBI Taxonomy" id="69362"/>
    <lineage>
        <taxon>Bacteria</taxon>
        <taxon>Bacillati</taxon>
        <taxon>Actinomycetota</taxon>
        <taxon>Actinomycetes</taxon>
        <taxon>Micrococcales</taxon>
        <taxon>Microbacteriaceae</taxon>
        <taxon>Microbacterium</taxon>
    </lineage>
</organism>
<dbReference type="EMBL" id="CP064760">
    <property type="protein sequence ID" value="QPE05956.1"/>
    <property type="molecule type" value="Genomic_DNA"/>
</dbReference>
<protein>
    <submittedName>
        <fullName evidence="2">Uncharacterized protein</fullName>
    </submittedName>
</protein>
<reference evidence="2 3" key="1">
    <citation type="submission" date="2020-11" db="EMBL/GenBank/DDBJ databases">
        <title>Amino acid is mineralized and recycled by bacteria in oceanic microbiome.</title>
        <authorList>
            <person name="Zheng L.Y."/>
        </authorList>
    </citation>
    <scope>NUCLEOTIDE SEQUENCE [LARGE SCALE GENOMIC DNA]</scope>
    <source>
        <strain evidence="2 3">A32-1</strain>
    </source>
</reference>
<proteinExistence type="predicted"/>
<evidence type="ECO:0000313" key="2">
    <source>
        <dbReference type="EMBL" id="QPE05956.1"/>
    </source>
</evidence>
<sequence length="157" mass="16188">MTVDADGSMTVAVDGTPFLPAPFAPAWVRGSFAMILDQLTTQHPTPLRVEVREADGSTFTDIITPTKSRRPATEPEPEPGAHAPSPAPAPPELVVLHGDGFAPGEDVAIAIIIAHSDAAPDGTARGLLTPAQLAVSPTREVILLGRISGTPTIGHPA</sequence>
<evidence type="ECO:0000256" key="1">
    <source>
        <dbReference type="SAM" id="MobiDB-lite"/>
    </source>
</evidence>
<name>A0A7S8RIA1_9MICO</name>
<accession>A0A7S8RIA1</accession>
<gene>
    <name evidence="2" type="ORF">IT882_05405</name>
</gene>
<dbReference type="Proteomes" id="UP000594480">
    <property type="component" value="Chromosome"/>
</dbReference>